<feature type="compositionally biased region" description="Pro residues" evidence="1">
    <location>
        <begin position="159"/>
        <end position="173"/>
    </location>
</feature>
<dbReference type="Proteomes" id="UP001295740">
    <property type="component" value="Unassembled WGS sequence"/>
</dbReference>
<evidence type="ECO:0000313" key="3">
    <source>
        <dbReference type="Proteomes" id="UP001295740"/>
    </source>
</evidence>
<keyword evidence="3" id="KW-1185">Reference proteome</keyword>
<organism evidence="2 3">
    <name type="scientific">Anthostomella pinea</name>
    <dbReference type="NCBI Taxonomy" id="933095"/>
    <lineage>
        <taxon>Eukaryota</taxon>
        <taxon>Fungi</taxon>
        <taxon>Dikarya</taxon>
        <taxon>Ascomycota</taxon>
        <taxon>Pezizomycotina</taxon>
        <taxon>Sordariomycetes</taxon>
        <taxon>Xylariomycetidae</taxon>
        <taxon>Xylariales</taxon>
        <taxon>Xylariaceae</taxon>
        <taxon>Anthostomella</taxon>
    </lineage>
</organism>
<dbReference type="PANTHER" id="PTHR42085">
    <property type="entry name" value="F-BOX DOMAIN-CONTAINING PROTEIN"/>
    <property type="match status" value="1"/>
</dbReference>
<feature type="compositionally biased region" description="Low complexity" evidence="1">
    <location>
        <begin position="149"/>
        <end position="158"/>
    </location>
</feature>
<dbReference type="EMBL" id="CAUWAG010000010">
    <property type="protein sequence ID" value="CAJ2507678.1"/>
    <property type="molecule type" value="Genomic_DNA"/>
</dbReference>
<sequence length="338" mass="36941">MADTQVQQFSRRGVLHDWMSDQQTPPHHRNPGTENPTLLEDRGSSCKALLEPRPAEQSQEAEPVPSPTISMGTMAKAEEVISSGAGNALESSTCPHSETAHEAIITLSPVIEDPAHKPPTLLTIPFEIRLEIYAYLLTIPPPPPPPPSTSTTPSTRTPSPTPYHAPKPTPPLHPSLLHPCHQLHAETVPFLYRTNTFHAHPVLLTALPSLFNPHSPHLPPTHYPPIRTPSLAGLITKYRIRVRLDAEPPRGVDRVSVSAQFSGRDEVTIEAWRAAWKGAGPDVLRLFEGVRGVRRARVVGCVDDGDGVGFGLRAYARWLEGAMMGEVGSVVRPHLWDG</sequence>
<comment type="caution">
    <text evidence="2">The sequence shown here is derived from an EMBL/GenBank/DDBJ whole genome shotgun (WGS) entry which is preliminary data.</text>
</comment>
<gene>
    <name evidence="2" type="ORF">KHLLAP_LOCUS8146</name>
</gene>
<evidence type="ECO:0000313" key="2">
    <source>
        <dbReference type="EMBL" id="CAJ2507678.1"/>
    </source>
</evidence>
<protein>
    <submittedName>
        <fullName evidence="2">Uu.00g088640.m01.CDS01</fullName>
    </submittedName>
</protein>
<reference evidence="2" key="1">
    <citation type="submission" date="2023-10" db="EMBL/GenBank/DDBJ databases">
        <authorList>
            <person name="Hackl T."/>
        </authorList>
    </citation>
    <scope>NUCLEOTIDE SEQUENCE</scope>
</reference>
<dbReference type="AlphaFoldDB" id="A0AAI8VMN2"/>
<dbReference type="InterPro" id="IPR038883">
    <property type="entry name" value="AN11006-like"/>
</dbReference>
<evidence type="ECO:0000256" key="1">
    <source>
        <dbReference type="SAM" id="MobiDB-lite"/>
    </source>
</evidence>
<feature type="compositionally biased region" description="Polar residues" evidence="1">
    <location>
        <begin position="1"/>
        <end position="10"/>
    </location>
</feature>
<feature type="region of interest" description="Disordered" evidence="1">
    <location>
        <begin position="1"/>
        <end position="69"/>
    </location>
</feature>
<name>A0AAI8VMN2_9PEZI</name>
<accession>A0AAI8VMN2</accession>
<proteinExistence type="predicted"/>
<dbReference type="PANTHER" id="PTHR42085:SF4">
    <property type="entry name" value="F-BOX DOMAIN-CONTAINING PROTEIN"/>
    <property type="match status" value="1"/>
</dbReference>
<feature type="region of interest" description="Disordered" evidence="1">
    <location>
        <begin position="141"/>
        <end position="173"/>
    </location>
</feature>